<dbReference type="CDD" id="cd19368">
    <property type="entry name" value="TenA_C_AtTH2-like"/>
    <property type="match status" value="1"/>
</dbReference>
<evidence type="ECO:0000313" key="1">
    <source>
        <dbReference type="EMBL" id="EXB46015.1"/>
    </source>
</evidence>
<evidence type="ECO:0008006" key="3">
    <source>
        <dbReference type="Google" id="ProtNLM"/>
    </source>
</evidence>
<dbReference type="Gene3D" id="1.20.910.10">
    <property type="entry name" value="Heme oxygenase-like"/>
    <property type="match status" value="1"/>
</dbReference>
<dbReference type="PANTHER" id="PTHR43198:SF9">
    <property type="entry name" value="AMINOPYRIMIDINE AMINOHYDROLASE, MITOCHONDRIAL ISOFORM X1-RELATED"/>
    <property type="match status" value="1"/>
</dbReference>
<dbReference type="InterPro" id="IPR016084">
    <property type="entry name" value="Haem_Oase-like_multi-hlx"/>
</dbReference>
<dbReference type="InterPro" id="IPR050967">
    <property type="entry name" value="Thiamine_Salvage_TenA"/>
</dbReference>
<dbReference type="AlphaFoldDB" id="W9QPB4"/>
<dbReference type="Proteomes" id="UP000030645">
    <property type="component" value="Unassembled WGS sequence"/>
</dbReference>
<proteinExistence type="predicted"/>
<name>W9QPB4_9ROSA</name>
<reference evidence="2" key="1">
    <citation type="submission" date="2013-01" db="EMBL/GenBank/DDBJ databases">
        <title>Draft Genome Sequence of a Mulberry Tree, Morus notabilis C.K. Schneid.</title>
        <authorList>
            <person name="He N."/>
            <person name="Zhao S."/>
        </authorList>
    </citation>
    <scope>NUCLEOTIDE SEQUENCE</scope>
</reference>
<evidence type="ECO:0000313" key="2">
    <source>
        <dbReference type="Proteomes" id="UP000030645"/>
    </source>
</evidence>
<gene>
    <name evidence="1" type="ORF">L484_015875</name>
</gene>
<dbReference type="STRING" id="981085.W9QPB4"/>
<protein>
    <recommendedName>
        <fullName evidence="3">Thiaminase-2/PQQC domain-containing protein</fullName>
    </recommendedName>
</protein>
<dbReference type="KEGG" id="mnt:21398954"/>
<dbReference type="OrthoDB" id="10255128at2759"/>
<accession>W9QPB4</accession>
<dbReference type="EMBL" id="KE343920">
    <property type="protein sequence ID" value="EXB46015.1"/>
    <property type="molecule type" value="Genomic_DNA"/>
</dbReference>
<sequence>MAESTANRCLSQFWEEMLFALYSPFALCFAAGKMDTKSLRHYISQNRHILEAYVEAYKKAEGCAVGGDDKAAMRFLQTRVMEKMFALDKLLRDWGYDLPEKKKKIPDPTTVKYANFLNSAASGEIEGNTQIERSKIPVYALAAIVVSMRVYGRVYYMIGNNLSPAYNNHDFCKRWVENYTSQDFKGLVLRNEALLDKFSASLTGYEMAQLETVYHQAMKLQVECFAAELYRPQRSISPLIYVHGGSKRMLTIFCAFDTTCAALQGQFTPSQPAQQTSAKAFDYPRLRAALGTGEDTKEQANARAVPSKGFKKVFGFKKDRAKKNAVDASVAPWEVYFEGLTLESLEFGGEPIIPLQNGCRRFFHKIPESGYLTKYTDIHLVSYRWSRDQITLALASGSNVLNVHSKELAYNRSVSPGVAIREVIQDKRGYCKEVLEGSRKKSKTLKYSQIANDWKHLTVYIGGDVGDFRCLLEADIGIVIGSCPSLRKLGDHFGVKFVPLLHFLIQKQKLVKSVLRRKRVMMGCTHNWGAFSGNLYTVSTWPEIEAFILGL</sequence>
<organism evidence="1 2">
    <name type="scientific">Morus notabilis</name>
    <dbReference type="NCBI Taxonomy" id="981085"/>
    <lineage>
        <taxon>Eukaryota</taxon>
        <taxon>Viridiplantae</taxon>
        <taxon>Streptophyta</taxon>
        <taxon>Embryophyta</taxon>
        <taxon>Tracheophyta</taxon>
        <taxon>Spermatophyta</taxon>
        <taxon>Magnoliopsida</taxon>
        <taxon>eudicotyledons</taxon>
        <taxon>Gunneridae</taxon>
        <taxon>Pentapetalae</taxon>
        <taxon>rosids</taxon>
        <taxon>fabids</taxon>
        <taxon>Rosales</taxon>
        <taxon>Moraceae</taxon>
        <taxon>Moreae</taxon>
        <taxon>Morus</taxon>
    </lineage>
</organism>
<dbReference type="SUPFAM" id="SSF48613">
    <property type="entry name" value="Heme oxygenase-like"/>
    <property type="match status" value="1"/>
</dbReference>
<keyword evidence="2" id="KW-1185">Reference proteome</keyword>
<dbReference type="GO" id="GO:0005829">
    <property type="term" value="C:cytosol"/>
    <property type="evidence" value="ECO:0007669"/>
    <property type="project" value="TreeGrafter"/>
</dbReference>
<dbReference type="PANTHER" id="PTHR43198">
    <property type="entry name" value="BIFUNCTIONAL TH2 PROTEIN"/>
    <property type="match status" value="1"/>
</dbReference>